<protein>
    <submittedName>
        <fullName evidence="5">Glycosyl transferase family 2</fullName>
    </submittedName>
</protein>
<dbReference type="InterPro" id="IPR050834">
    <property type="entry name" value="Glycosyltransf_2"/>
</dbReference>
<dbReference type="PANTHER" id="PTHR43685:SF5">
    <property type="entry name" value="GLYCOSYLTRANSFERASE EPSE-RELATED"/>
    <property type="match status" value="1"/>
</dbReference>
<name>A0A318Y3C8_9FIRM</name>
<sequence length="304" mass="35554">MHGLMRCIAYKVVLCRMWDRGINMKGMSNKMNYSVLMSVYKKDNADWLALSIESMLNQTLKPNEIVIIEDGPLTEELNQVLHNFYNEFPSVFKIVALPKNVELGLALRRGILECKNELIARMDSDDISVPVRCEKQIEYMCSHPDIGMVGCIIDEFINETSNVIAHRILPEKHNEIVKFSKRRVPITHPTVMFRKSDVLRCGNYKERYLVEDYDIFVRLLMNGVKAYNIQSPLVYVRVSDDFYKRRGGRRYLTSLLSFNVELYRMGWTSKIDFMVRSIANIVVCFMPNMIRDIIYKKLLRKQVV</sequence>
<evidence type="ECO:0000259" key="4">
    <source>
        <dbReference type="Pfam" id="PF00535"/>
    </source>
</evidence>
<organism evidence="5 6">
    <name type="scientific">Ruminiclostridium sufflavum DSM 19573</name>
    <dbReference type="NCBI Taxonomy" id="1121337"/>
    <lineage>
        <taxon>Bacteria</taxon>
        <taxon>Bacillati</taxon>
        <taxon>Bacillota</taxon>
        <taxon>Clostridia</taxon>
        <taxon>Eubacteriales</taxon>
        <taxon>Oscillospiraceae</taxon>
        <taxon>Ruminiclostridium</taxon>
    </lineage>
</organism>
<dbReference type="GO" id="GO:0016757">
    <property type="term" value="F:glycosyltransferase activity"/>
    <property type="evidence" value="ECO:0007669"/>
    <property type="project" value="UniProtKB-KW"/>
</dbReference>
<accession>A0A318Y3C8</accession>
<gene>
    <name evidence="5" type="ORF">LY28_02989</name>
</gene>
<dbReference type="Proteomes" id="UP000248132">
    <property type="component" value="Unassembled WGS sequence"/>
</dbReference>
<evidence type="ECO:0000256" key="1">
    <source>
        <dbReference type="ARBA" id="ARBA00006739"/>
    </source>
</evidence>
<keyword evidence="6" id="KW-1185">Reference proteome</keyword>
<evidence type="ECO:0000256" key="2">
    <source>
        <dbReference type="ARBA" id="ARBA00022676"/>
    </source>
</evidence>
<evidence type="ECO:0000313" key="6">
    <source>
        <dbReference type="Proteomes" id="UP000248132"/>
    </source>
</evidence>
<comment type="similarity">
    <text evidence="1">Belongs to the glycosyltransferase 2 family.</text>
</comment>
<proteinExistence type="inferred from homology"/>
<dbReference type="InterPro" id="IPR001173">
    <property type="entry name" value="Glyco_trans_2-like"/>
</dbReference>
<comment type="caution">
    <text evidence="5">The sequence shown here is derived from an EMBL/GenBank/DDBJ whole genome shotgun (WGS) entry which is preliminary data.</text>
</comment>
<dbReference type="Pfam" id="PF00535">
    <property type="entry name" value="Glycos_transf_2"/>
    <property type="match status" value="1"/>
</dbReference>
<dbReference type="SUPFAM" id="SSF53448">
    <property type="entry name" value="Nucleotide-diphospho-sugar transferases"/>
    <property type="match status" value="1"/>
</dbReference>
<dbReference type="AlphaFoldDB" id="A0A318Y3C8"/>
<evidence type="ECO:0000256" key="3">
    <source>
        <dbReference type="ARBA" id="ARBA00022679"/>
    </source>
</evidence>
<dbReference type="OrthoDB" id="9815829at2"/>
<dbReference type="PANTHER" id="PTHR43685">
    <property type="entry name" value="GLYCOSYLTRANSFERASE"/>
    <property type="match status" value="1"/>
</dbReference>
<dbReference type="Gene3D" id="3.90.550.10">
    <property type="entry name" value="Spore Coat Polysaccharide Biosynthesis Protein SpsA, Chain A"/>
    <property type="match status" value="1"/>
</dbReference>
<dbReference type="EMBL" id="QKMR01000020">
    <property type="protein sequence ID" value="PYG86561.1"/>
    <property type="molecule type" value="Genomic_DNA"/>
</dbReference>
<feature type="domain" description="Glycosyltransferase 2-like" evidence="4">
    <location>
        <begin position="34"/>
        <end position="196"/>
    </location>
</feature>
<keyword evidence="3 5" id="KW-0808">Transferase</keyword>
<reference evidence="5 6" key="1">
    <citation type="submission" date="2018-06" db="EMBL/GenBank/DDBJ databases">
        <title>Genomic Encyclopedia of Type Strains, Phase I: the one thousand microbial genomes (KMG-I) project.</title>
        <authorList>
            <person name="Kyrpides N."/>
        </authorList>
    </citation>
    <scope>NUCLEOTIDE SEQUENCE [LARGE SCALE GENOMIC DNA]</scope>
    <source>
        <strain evidence="5 6">DSM 19573</strain>
    </source>
</reference>
<evidence type="ECO:0000313" key="5">
    <source>
        <dbReference type="EMBL" id="PYG86561.1"/>
    </source>
</evidence>
<keyword evidence="2" id="KW-0328">Glycosyltransferase</keyword>
<dbReference type="InterPro" id="IPR029044">
    <property type="entry name" value="Nucleotide-diphossugar_trans"/>
</dbReference>